<dbReference type="GO" id="GO:0000139">
    <property type="term" value="C:Golgi membrane"/>
    <property type="evidence" value="ECO:0007669"/>
    <property type="project" value="UniProtKB-SubCell"/>
</dbReference>
<evidence type="ECO:0000256" key="9">
    <source>
        <dbReference type="SAM" id="MobiDB-lite"/>
    </source>
</evidence>
<evidence type="ECO:0000256" key="7">
    <source>
        <dbReference type="ARBA" id="ARBA00023136"/>
    </source>
</evidence>
<evidence type="ECO:0000313" key="11">
    <source>
        <dbReference type="Proteomes" id="UP000284842"/>
    </source>
</evidence>
<dbReference type="GO" id="GO:0006890">
    <property type="term" value="P:retrograde vesicle-mediated transport, Golgi to endoplasmic reticulum"/>
    <property type="evidence" value="ECO:0007669"/>
    <property type="project" value="TreeGrafter"/>
</dbReference>
<dbReference type="Proteomes" id="UP000284842">
    <property type="component" value="Unassembled WGS sequence"/>
</dbReference>
<evidence type="ECO:0000313" key="10">
    <source>
        <dbReference type="EMBL" id="PPQ99445.1"/>
    </source>
</evidence>
<dbReference type="PANTHER" id="PTHR21443">
    <property type="entry name" value="CONSERVED OLIGOMERIC GOLGI COMPLEX COMPONENT 7"/>
    <property type="match status" value="1"/>
</dbReference>
<evidence type="ECO:0000256" key="8">
    <source>
        <dbReference type="ARBA" id="ARBA00031345"/>
    </source>
</evidence>
<dbReference type="InParanoid" id="A0A409Y8J9"/>
<keyword evidence="6" id="KW-0333">Golgi apparatus</keyword>
<dbReference type="GO" id="GO:0006886">
    <property type="term" value="P:intracellular protein transport"/>
    <property type="evidence" value="ECO:0007669"/>
    <property type="project" value="InterPro"/>
</dbReference>
<comment type="subcellular location">
    <subcellularLocation>
        <location evidence="1">Golgi apparatus membrane</location>
        <topology evidence="1">Peripheral membrane protein</topology>
    </subcellularLocation>
</comment>
<proteinExistence type="inferred from homology"/>
<organism evidence="10 11">
    <name type="scientific">Panaeolus cyanescens</name>
    <dbReference type="NCBI Taxonomy" id="181874"/>
    <lineage>
        <taxon>Eukaryota</taxon>
        <taxon>Fungi</taxon>
        <taxon>Dikarya</taxon>
        <taxon>Basidiomycota</taxon>
        <taxon>Agaricomycotina</taxon>
        <taxon>Agaricomycetes</taxon>
        <taxon>Agaricomycetidae</taxon>
        <taxon>Agaricales</taxon>
        <taxon>Agaricineae</taxon>
        <taxon>Galeropsidaceae</taxon>
        <taxon>Panaeolus</taxon>
    </lineage>
</organism>
<feature type="region of interest" description="Disordered" evidence="9">
    <location>
        <begin position="760"/>
        <end position="785"/>
    </location>
</feature>
<dbReference type="AlphaFoldDB" id="A0A409Y8J9"/>
<evidence type="ECO:0000256" key="5">
    <source>
        <dbReference type="ARBA" id="ARBA00022927"/>
    </source>
</evidence>
<keyword evidence="5" id="KW-0653">Protein transport</keyword>
<keyword evidence="4" id="KW-0813">Transport</keyword>
<dbReference type="GO" id="GO:0007030">
    <property type="term" value="P:Golgi organization"/>
    <property type="evidence" value="ECO:0007669"/>
    <property type="project" value="TreeGrafter"/>
</dbReference>
<dbReference type="EMBL" id="NHTK01001357">
    <property type="protein sequence ID" value="PPQ99445.1"/>
    <property type="molecule type" value="Genomic_DNA"/>
</dbReference>
<dbReference type="InterPro" id="IPR019335">
    <property type="entry name" value="COG7"/>
</dbReference>
<feature type="compositionally biased region" description="Polar residues" evidence="9">
    <location>
        <begin position="400"/>
        <end position="410"/>
    </location>
</feature>
<feature type="region of interest" description="Disordered" evidence="9">
    <location>
        <begin position="364"/>
        <end position="410"/>
    </location>
</feature>
<keyword evidence="11" id="KW-1185">Reference proteome</keyword>
<dbReference type="OrthoDB" id="249612at2759"/>
<evidence type="ECO:0000256" key="1">
    <source>
        <dbReference type="ARBA" id="ARBA00004395"/>
    </source>
</evidence>
<dbReference type="GO" id="GO:0017119">
    <property type="term" value="C:Golgi transport complex"/>
    <property type="evidence" value="ECO:0007669"/>
    <property type="project" value="InterPro"/>
</dbReference>
<reference evidence="10 11" key="1">
    <citation type="journal article" date="2018" name="Evol. Lett.">
        <title>Horizontal gene cluster transfer increased hallucinogenic mushroom diversity.</title>
        <authorList>
            <person name="Reynolds H.T."/>
            <person name="Vijayakumar V."/>
            <person name="Gluck-Thaler E."/>
            <person name="Korotkin H.B."/>
            <person name="Matheny P.B."/>
            <person name="Slot J.C."/>
        </authorList>
    </citation>
    <scope>NUCLEOTIDE SEQUENCE [LARGE SCALE GENOMIC DNA]</scope>
    <source>
        <strain evidence="10 11">2629</strain>
    </source>
</reference>
<name>A0A409Y8J9_9AGAR</name>
<comment type="similarity">
    <text evidence="2">Belongs to the COG7 family.</text>
</comment>
<sequence>MAIPTTTPQLVESIEQFDDSVSWVNEILASHTDDHEDLPTSDLVVVENHITQLLTALDLASEDTSSQLERIIDDVSRGIPRLAYDLHFMKDGAATLQASLVGVLQRSKDAIPKETSVALDDLHHLDLVKRRMEAAREVLREAESWSTLEHEVTTLIGEKSYGKAAERLSEANKSMVVFQNTPEYDPRRTLMVNLQNQLEAALSTALISAINSQDWAACKDYFSIFSVIQREPEFRNYYYGSRRTPVITFWQNAILSDCNGSLPTTGDQHPQYFPDFLPKFYTNFLSLVNTERISISSIFPDPTITLSQFISSTLASLQPTIPHRLASFSSHHGDSSLAQLIPVLRATEEFATNVEKVMEKIRYSSSPMTTARPSAVDKPQSHRRKSSRMSISLRPGQHRPLTTNSSSNVTEPLESMEWDQELFQPFIEFQVDYAALEKRYLEQSLHDIIANDTRDKTQAVDRPRLFRERAIDIFGVADGSMNRCQNFTHGYGASGLVQTLDTFFQSFIDSWTAEIQSETSNQSSLIKNALSQTELADLDYSAEDWSNIQLALHLLGSARTVFDRLTTFEARLRSYLSQIAAQFRLFSNDPINFMTAPTRGETQLLEQSTLNSAELHSLLISIEQDSIPRESQTPFSATFRNQAPAPPSLPDPLLANSRQALYNFAQTCQNSTANTILAPLRNHLAGYASSAVWRSQLDPTTTISSNELRVPTFSLSPSETVQRIAEGLLNLPRLFEVYAHDEALAFSLQTLPHVEPETLQHLSDQSQEMPTQQSHRRRPSIARPDGIDSEIVSSAWLSSLGHTFLEHLTSNVLPSIQQLSYGGAAQLASDLEYLSNIVRALNVEHAALEQWKVYTSMNDEVGSKALQDMYAESSNTNTILERVGKMRGWC</sequence>
<dbReference type="STRING" id="181874.A0A409Y8J9"/>
<dbReference type="Pfam" id="PF10191">
    <property type="entry name" value="COG7"/>
    <property type="match status" value="2"/>
</dbReference>
<evidence type="ECO:0000256" key="2">
    <source>
        <dbReference type="ARBA" id="ARBA00005831"/>
    </source>
</evidence>
<evidence type="ECO:0000256" key="3">
    <source>
        <dbReference type="ARBA" id="ARBA00020984"/>
    </source>
</evidence>
<dbReference type="PANTHER" id="PTHR21443:SF0">
    <property type="entry name" value="CONSERVED OLIGOMERIC GOLGI COMPLEX SUBUNIT 7"/>
    <property type="match status" value="1"/>
</dbReference>
<evidence type="ECO:0000256" key="6">
    <source>
        <dbReference type="ARBA" id="ARBA00023034"/>
    </source>
</evidence>
<gene>
    <name evidence="10" type="ORF">CVT24_005252</name>
</gene>
<comment type="caution">
    <text evidence="10">The sequence shown here is derived from an EMBL/GenBank/DDBJ whole genome shotgun (WGS) entry which is preliminary data.</text>
</comment>
<keyword evidence="7" id="KW-0472">Membrane</keyword>
<evidence type="ECO:0000256" key="4">
    <source>
        <dbReference type="ARBA" id="ARBA00022448"/>
    </source>
</evidence>
<feature type="compositionally biased region" description="Polar residues" evidence="9">
    <location>
        <begin position="760"/>
        <end position="773"/>
    </location>
</feature>
<accession>A0A409Y8J9</accession>
<protein>
    <recommendedName>
        <fullName evidence="3">Conserved oligomeric Golgi complex subunit 7</fullName>
    </recommendedName>
    <alternativeName>
        <fullName evidence="8">Component of oligomeric Golgi complex 7</fullName>
    </alternativeName>
</protein>